<evidence type="ECO:0000256" key="6">
    <source>
        <dbReference type="ARBA" id="ARBA00022842"/>
    </source>
</evidence>
<reference evidence="9" key="1">
    <citation type="submission" date="2020-05" db="EMBL/GenBank/DDBJ databases">
        <authorList>
            <person name="Zhu T."/>
            <person name="Keshari N."/>
            <person name="Lu X."/>
        </authorList>
    </citation>
    <scope>NUCLEOTIDE SEQUENCE</scope>
    <source>
        <strain evidence="9">NK1-22</strain>
    </source>
</reference>
<dbReference type="KEGG" id="tog:HNI00_20515"/>
<dbReference type="CDD" id="cd18738">
    <property type="entry name" value="PIN_VapC4-5_FitB-like"/>
    <property type="match status" value="1"/>
</dbReference>
<dbReference type="AlphaFoldDB" id="A0AA97BAU5"/>
<keyword evidence="2" id="KW-1277">Toxin-antitoxin system</keyword>
<evidence type="ECO:0000256" key="2">
    <source>
        <dbReference type="ARBA" id="ARBA00022649"/>
    </source>
</evidence>
<dbReference type="Pfam" id="PF01850">
    <property type="entry name" value="PIN"/>
    <property type="match status" value="1"/>
</dbReference>
<gene>
    <name evidence="9" type="ORF">HNI00_20515</name>
</gene>
<dbReference type="Gene3D" id="3.40.50.1010">
    <property type="entry name" value="5'-nuclease"/>
    <property type="match status" value="1"/>
</dbReference>
<sequence>MNGVKLLLDTNFIIGLVKGNVQVANLLQDRSINLEQCAYSFITRIELLSYPTITDAEVRAITSILNAMEYLPMTQTIEDMTIKIRRQYKLKTPDAIIAATVKVMSLELLTLDQQLANRMMEILAGT</sequence>
<dbReference type="InterPro" id="IPR050556">
    <property type="entry name" value="Type_II_TA_system_RNase"/>
</dbReference>
<keyword evidence="3" id="KW-0540">Nuclease</keyword>
<dbReference type="PANTHER" id="PTHR33653:SF1">
    <property type="entry name" value="RIBONUCLEASE VAPC2"/>
    <property type="match status" value="1"/>
</dbReference>
<accession>A0AA97BAU5</accession>
<evidence type="ECO:0000256" key="5">
    <source>
        <dbReference type="ARBA" id="ARBA00022801"/>
    </source>
</evidence>
<evidence type="ECO:0000256" key="3">
    <source>
        <dbReference type="ARBA" id="ARBA00022722"/>
    </source>
</evidence>
<comment type="cofactor">
    <cofactor evidence="1">
        <name>Mg(2+)</name>
        <dbReference type="ChEBI" id="CHEBI:18420"/>
    </cofactor>
</comment>
<evidence type="ECO:0000256" key="7">
    <source>
        <dbReference type="ARBA" id="ARBA00038093"/>
    </source>
</evidence>
<dbReference type="GO" id="GO:0046872">
    <property type="term" value="F:metal ion binding"/>
    <property type="evidence" value="ECO:0007669"/>
    <property type="project" value="UniProtKB-KW"/>
</dbReference>
<dbReference type="InterPro" id="IPR002716">
    <property type="entry name" value="PIN_dom"/>
</dbReference>
<evidence type="ECO:0000256" key="1">
    <source>
        <dbReference type="ARBA" id="ARBA00001946"/>
    </source>
</evidence>
<keyword evidence="4" id="KW-0479">Metal-binding</keyword>
<feature type="domain" description="PIN" evidence="8">
    <location>
        <begin position="7"/>
        <end position="116"/>
    </location>
</feature>
<dbReference type="GO" id="GO:0016787">
    <property type="term" value="F:hydrolase activity"/>
    <property type="evidence" value="ECO:0007669"/>
    <property type="project" value="UniProtKB-KW"/>
</dbReference>
<proteinExistence type="inferred from homology"/>
<dbReference type="EMBL" id="CP053540">
    <property type="protein sequence ID" value="WOB45250.1"/>
    <property type="molecule type" value="Genomic_DNA"/>
</dbReference>
<dbReference type="GO" id="GO:0004518">
    <property type="term" value="F:nuclease activity"/>
    <property type="evidence" value="ECO:0007669"/>
    <property type="project" value="UniProtKB-KW"/>
</dbReference>
<name>A0AA97BAU5_9CYAN</name>
<keyword evidence="5" id="KW-0378">Hydrolase</keyword>
<dbReference type="InterPro" id="IPR029060">
    <property type="entry name" value="PIN-like_dom_sf"/>
</dbReference>
<dbReference type="SUPFAM" id="SSF88723">
    <property type="entry name" value="PIN domain-like"/>
    <property type="match status" value="1"/>
</dbReference>
<dbReference type="PANTHER" id="PTHR33653">
    <property type="entry name" value="RIBONUCLEASE VAPC2"/>
    <property type="match status" value="1"/>
</dbReference>
<evidence type="ECO:0000259" key="8">
    <source>
        <dbReference type="Pfam" id="PF01850"/>
    </source>
</evidence>
<dbReference type="RefSeq" id="WP_316789017.1">
    <property type="nucleotide sequence ID" value="NZ_CP053540.1"/>
</dbReference>
<keyword evidence="6" id="KW-0460">Magnesium</keyword>
<evidence type="ECO:0000313" key="9">
    <source>
        <dbReference type="EMBL" id="WOB45250.1"/>
    </source>
</evidence>
<evidence type="ECO:0000256" key="4">
    <source>
        <dbReference type="ARBA" id="ARBA00022723"/>
    </source>
</evidence>
<comment type="similarity">
    <text evidence="7">Belongs to the PINc/VapC protein family.</text>
</comment>
<protein>
    <submittedName>
        <fullName evidence="9">Type II toxin-antitoxin system VapC family toxin</fullName>
    </submittedName>
</protein>
<organism evidence="9">
    <name type="scientific">Thermoleptolyngbya oregonensis NK1-22</name>
    <dbReference type="NCBI Taxonomy" id="2547457"/>
    <lineage>
        <taxon>Bacteria</taxon>
        <taxon>Bacillati</taxon>
        <taxon>Cyanobacteriota</taxon>
        <taxon>Cyanophyceae</taxon>
        <taxon>Oculatellales</taxon>
        <taxon>Oculatellaceae</taxon>
        <taxon>Thermoleptolyngbya</taxon>
    </lineage>
</organism>